<reference evidence="3" key="1">
    <citation type="submission" date="2023-10" db="EMBL/GenBank/DDBJ databases">
        <authorList>
            <person name="Chen Y."/>
            <person name="Shah S."/>
            <person name="Dougan E. K."/>
            <person name="Thang M."/>
            <person name="Chan C."/>
        </authorList>
    </citation>
    <scope>NUCLEOTIDE SEQUENCE [LARGE SCALE GENOMIC DNA]</scope>
</reference>
<feature type="compositionally biased region" description="Low complexity" evidence="2">
    <location>
        <begin position="369"/>
        <end position="390"/>
    </location>
</feature>
<keyword evidence="4" id="KW-1185">Reference proteome</keyword>
<feature type="region of interest" description="Disordered" evidence="2">
    <location>
        <begin position="352"/>
        <end position="391"/>
    </location>
</feature>
<feature type="region of interest" description="Disordered" evidence="2">
    <location>
        <begin position="721"/>
        <end position="761"/>
    </location>
</feature>
<gene>
    <name evidence="3" type="ORF">PCOR1329_LOCUS37770</name>
</gene>
<keyword evidence="1" id="KW-0175">Coiled coil</keyword>
<dbReference type="Proteomes" id="UP001189429">
    <property type="component" value="Unassembled WGS sequence"/>
</dbReference>
<evidence type="ECO:0000313" key="3">
    <source>
        <dbReference type="EMBL" id="CAK0843426.1"/>
    </source>
</evidence>
<comment type="caution">
    <text evidence="3">The sequence shown here is derived from an EMBL/GenBank/DDBJ whole genome shotgun (WGS) entry which is preliminary data.</text>
</comment>
<feature type="coiled-coil region" evidence="1">
    <location>
        <begin position="433"/>
        <end position="491"/>
    </location>
</feature>
<name>A0ABN9TCI1_9DINO</name>
<accession>A0ABN9TCI1</accession>
<feature type="compositionally biased region" description="Basic and acidic residues" evidence="2">
    <location>
        <begin position="352"/>
        <end position="361"/>
    </location>
</feature>
<sequence>MSTAIMGRACQIVTDCNMSHEELVRQIKHNSRGHLASPASRATRGILLVLKEWPFKDTPERTSREKFGNELLIDMLKHSGPDQVAPRVKEAAVFPAHDQPGQPQSRSSFNFLGQALVPASGTDRATRKRAIASKDHPLHVETPLEIATGMHAIKGMVIQVEAMIGEQLRRAGSRITMSSGDLSPIVVFTQGKAMQAQTQPAADRRTQLERQLEHVEASSDHVRRTARQHLDTLGEFHATAQRQASFAPSVTSASASAAAGLHAAQTLLARALTCTCGMDTAADATSLSITKQQLYTDAHARGEHCFKRHVADSFDARQLRITEQQGWKQQLVPDGHAWDDYRIECHVADQHDGNEHSDAEQHVGNQPHGSTAGGARASIGTSASASSSLTRAEHRNIKMVVQLMQSLALEIESDGKNELASYDKYACWCEDTLARKAKDISEAKAMINELQEEIEKLQGEVAAHAAEIAHLEKLIAENKESQREATEVRANENADFEKEKTESEQCIGALEAAISVLSGAGSGKKGFLETLQQARALSVVDGVREVLRKASYSAQVPEKDLDFARAFFGKSGQFMVQHGGVSAAQTGSIHNPFGDYAPQSDRIVGILKGLYDTFTQSLEKGNVEEADAQKAFEEFMATKKAELKTLEGTKEQQELSKAEKAKKMAESKLLRADTQAQLKADEEFFATTQEGCKDKAKEWGERVRMRTQELQGINKAAEILSSPEALETFSNSSSIPGRSLRRERPWARIAPSPARYHQSTS</sequence>
<evidence type="ECO:0000313" key="4">
    <source>
        <dbReference type="Proteomes" id="UP001189429"/>
    </source>
</evidence>
<dbReference type="EMBL" id="CAUYUJ010014578">
    <property type="protein sequence ID" value="CAK0843426.1"/>
    <property type="molecule type" value="Genomic_DNA"/>
</dbReference>
<evidence type="ECO:0000256" key="1">
    <source>
        <dbReference type="SAM" id="Coils"/>
    </source>
</evidence>
<evidence type="ECO:0000256" key="2">
    <source>
        <dbReference type="SAM" id="MobiDB-lite"/>
    </source>
</evidence>
<proteinExistence type="predicted"/>
<organism evidence="3 4">
    <name type="scientific">Prorocentrum cordatum</name>
    <dbReference type="NCBI Taxonomy" id="2364126"/>
    <lineage>
        <taxon>Eukaryota</taxon>
        <taxon>Sar</taxon>
        <taxon>Alveolata</taxon>
        <taxon>Dinophyceae</taxon>
        <taxon>Prorocentrales</taxon>
        <taxon>Prorocentraceae</taxon>
        <taxon>Prorocentrum</taxon>
    </lineage>
</organism>
<feature type="coiled-coil region" evidence="1">
    <location>
        <begin position="636"/>
        <end position="675"/>
    </location>
</feature>
<protein>
    <submittedName>
        <fullName evidence="3">Uncharacterized protein</fullName>
    </submittedName>
</protein>